<dbReference type="RefSeq" id="WP_147098106.1">
    <property type="nucleotide sequence ID" value="NZ_VOOS01000001.1"/>
</dbReference>
<dbReference type="AlphaFoldDB" id="A0A5C6RXE5"/>
<sequence length="100" mass="11405">MKQITPQELKAKIDNKEDFELIDVREIYEYEDYNINGKHIPLGEVMNNLDKIDTSKPVIFCCNSGKKSRAITIAVTKKLNSDNIYSLVGGVTNYYTEIEA</sequence>
<proteinExistence type="predicted"/>
<gene>
    <name evidence="2" type="ORF">FRY74_02010</name>
</gene>
<accession>A0A5C6RXE5</accession>
<organism evidence="2 3">
    <name type="scientific">Vicingus serpentipes</name>
    <dbReference type="NCBI Taxonomy" id="1926625"/>
    <lineage>
        <taxon>Bacteria</taxon>
        <taxon>Pseudomonadati</taxon>
        <taxon>Bacteroidota</taxon>
        <taxon>Flavobacteriia</taxon>
        <taxon>Flavobacteriales</taxon>
        <taxon>Vicingaceae</taxon>
        <taxon>Vicingus</taxon>
    </lineage>
</organism>
<dbReference type="Pfam" id="PF00581">
    <property type="entry name" value="Rhodanese"/>
    <property type="match status" value="1"/>
</dbReference>
<evidence type="ECO:0000313" key="3">
    <source>
        <dbReference type="Proteomes" id="UP000321721"/>
    </source>
</evidence>
<dbReference type="OrthoDB" id="9800872at2"/>
<dbReference type="EMBL" id="VOOS01000001">
    <property type="protein sequence ID" value="TXB66981.1"/>
    <property type="molecule type" value="Genomic_DNA"/>
</dbReference>
<dbReference type="SMART" id="SM00450">
    <property type="entry name" value="RHOD"/>
    <property type="match status" value="1"/>
</dbReference>
<dbReference type="Proteomes" id="UP000321721">
    <property type="component" value="Unassembled WGS sequence"/>
</dbReference>
<dbReference type="PROSITE" id="PS50206">
    <property type="entry name" value="RHODANESE_3"/>
    <property type="match status" value="1"/>
</dbReference>
<dbReference type="SUPFAM" id="SSF52821">
    <property type="entry name" value="Rhodanese/Cell cycle control phosphatase"/>
    <property type="match status" value="1"/>
</dbReference>
<dbReference type="PANTHER" id="PTHR43031">
    <property type="entry name" value="FAD-DEPENDENT OXIDOREDUCTASE"/>
    <property type="match status" value="1"/>
</dbReference>
<name>A0A5C6RXE5_9FLAO</name>
<reference evidence="2 3" key="1">
    <citation type="submission" date="2019-08" db="EMBL/GenBank/DDBJ databases">
        <title>Genome of Vicingus serpentipes NCIMB 15042.</title>
        <authorList>
            <person name="Bowman J.P."/>
        </authorList>
    </citation>
    <scope>NUCLEOTIDE SEQUENCE [LARGE SCALE GENOMIC DNA]</scope>
    <source>
        <strain evidence="2 3">NCIMB 15042</strain>
    </source>
</reference>
<evidence type="ECO:0000259" key="1">
    <source>
        <dbReference type="PROSITE" id="PS50206"/>
    </source>
</evidence>
<dbReference type="CDD" id="cd00158">
    <property type="entry name" value="RHOD"/>
    <property type="match status" value="1"/>
</dbReference>
<dbReference type="PANTHER" id="PTHR43031:SF1">
    <property type="entry name" value="PYRIDINE NUCLEOTIDE-DISULPHIDE OXIDOREDUCTASE"/>
    <property type="match status" value="1"/>
</dbReference>
<dbReference type="Gene3D" id="3.40.250.10">
    <property type="entry name" value="Rhodanese-like domain"/>
    <property type="match status" value="1"/>
</dbReference>
<dbReference type="InterPro" id="IPR036873">
    <property type="entry name" value="Rhodanese-like_dom_sf"/>
</dbReference>
<feature type="domain" description="Rhodanese" evidence="1">
    <location>
        <begin position="15"/>
        <end position="99"/>
    </location>
</feature>
<protein>
    <submittedName>
        <fullName evidence="2">Rhodanese-like domain-containing protein</fullName>
    </submittedName>
</protein>
<comment type="caution">
    <text evidence="2">The sequence shown here is derived from an EMBL/GenBank/DDBJ whole genome shotgun (WGS) entry which is preliminary data.</text>
</comment>
<dbReference type="InterPro" id="IPR001763">
    <property type="entry name" value="Rhodanese-like_dom"/>
</dbReference>
<dbReference type="InterPro" id="IPR050229">
    <property type="entry name" value="GlpE_sulfurtransferase"/>
</dbReference>
<keyword evidence="3" id="KW-1185">Reference proteome</keyword>
<evidence type="ECO:0000313" key="2">
    <source>
        <dbReference type="EMBL" id="TXB66981.1"/>
    </source>
</evidence>